<keyword evidence="3" id="KW-0131">Cell cycle</keyword>
<keyword evidence="4" id="KW-1185">Reference proteome</keyword>
<dbReference type="CDD" id="cd00165">
    <property type="entry name" value="S4"/>
    <property type="match status" value="1"/>
</dbReference>
<sequence length="188" mass="21357">MAPLFYDLELSDFDVALLEIKYASKFNSIRHAQVLGAFLNQSGVRRQELGDIVIADQKVQVFVSRHLVELFVSIEKISNVSVQIKEVSFSKLEKAVDNSIHEVILVENLRIDKIIAASFNVSRNLATNMLESNKVKLNYLEIEKKDFSVTINDLISVRGFGRIKIIDLLGLTKKRKQKVSVIIIKNKK</sequence>
<dbReference type="Pfam" id="PF17774">
    <property type="entry name" value="YlmH_RBD"/>
    <property type="match status" value="1"/>
</dbReference>
<dbReference type="InterPro" id="IPR036986">
    <property type="entry name" value="S4_RNA-bd_sf"/>
</dbReference>
<dbReference type="InterPro" id="IPR002942">
    <property type="entry name" value="S4_RNA-bd"/>
</dbReference>
<proteinExistence type="predicted"/>
<dbReference type="SUPFAM" id="SSF55174">
    <property type="entry name" value="Alpha-L RNA-binding motif"/>
    <property type="match status" value="1"/>
</dbReference>
<gene>
    <name evidence="3" type="ORF">RT41_GL001345</name>
</gene>
<feature type="domain" description="RNA-binding S4" evidence="2">
    <location>
        <begin position="109"/>
        <end position="166"/>
    </location>
</feature>
<dbReference type="GO" id="GO:0003723">
    <property type="term" value="F:RNA binding"/>
    <property type="evidence" value="ECO:0007669"/>
    <property type="project" value="UniProtKB-KW"/>
</dbReference>
<evidence type="ECO:0000259" key="2">
    <source>
        <dbReference type="SMART" id="SM00363"/>
    </source>
</evidence>
<dbReference type="GO" id="GO:0051301">
    <property type="term" value="P:cell division"/>
    <property type="evidence" value="ECO:0007669"/>
    <property type="project" value="UniProtKB-KW"/>
</dbReference>
<accession>A0A2A5RMD7</accession>
<dbReference type="PROSITE" id="PS50889">
    <property type="entry name" value="S4"/>
    <property type="match status" value="1"/>
</dbReference>
<protein>
    <submittedName>
        <fullName evidence="3">Cell division protein</fullName>
    </submittedName>
</protein>
<dbReference type="Gene3D" id="3.10.290.10">
    <property type="entry name" value="RNA-binding S4 domain"/>
    <property type="match status" value="1"/>
</dbReference>
<dbReference type="Proteomes" id="UP000218181">
    <property type="component" value="Unassembled WGS sequence"/>
</dbReference>
<dbReference type="InterPro" id="IPR040591">
    <property type="entry name" value="RqcP2_RBD"/>
</dbReference>
<comment type="caution">
    <text evidence="3">The sequence shown here is derived from an EMBL/GenBank/DDBJ whole genome shotgun (WGS) entry which is preliminary data.</text>
</comment>
<keyword evidence="3" id="KW-0132">Cell division</keyword>
<dbReference type="EMBL" id="JXJU01000004">
    <property type="protein sequence ID" value="PCS00458.1"/>
    <property type="molecule type" value="Genomic_DNA"/>
</dbReference>
<dbReference type="InterPro" id="IPR012677">
    <property type="entry name" value="Nucleotide-bd_a/b_plait_sf"/>
</dbReference>
<dbReference type="SMART" id="SM00363">
    <property type="entry name" value="S4"/>
    <property type="match status" value="1"/>
</dbReference>
<reference evidence="3 4" key="1">
    <citation type="submission" date="2014-12" db="EMBL/GenBank/DDBJ databases">
        <title>Draft genome sequences of 10 type strains of Lactococcus.</title>
        <authorList>
            <person name="Sun Z."/>
            <person name="Zhong Z."/>
            <person name="Liu W."/>
            <person name="Zhang W."/>
            <person name="Zhang H."/>
        </authorList>
    </citation>
    <scope>NUCLEOTIDE SEQUENCE [LARGE SCALE GENOMIC DNA]</scope>
    <source>
        <strain evidence="3 4">JCM 16395</strain>
    </source>
</reference>
<dbReference type="AlphaFoldDB" id="A0A2A5RMD7"/>
<organism evidence="3 4">
    <name type="scientific">Lactococcus fujiensis JCM 16395</name>
    <dbReference type="NCBI Taxonomy" id="1291764"/>
    <lineage>
        <taxon>Bacteria</taxon>
        <taxon>Bacillati</taxon>
        <taxon>Bacillota</taxon>
        <taxon>Bacilli</taxon>
        <taxon>Lactobacillales</taxon>
        <taxon>Streptococcaceae</taxon>
        <taxon>Lactococcus</taxon>
    </lineage>
</organism>
<dbReference type="Gene3D" id="3.30.70.330">
    <property type="match status" value="1"/>
</dbReference>
<name>A0A2A5RMD7_9LACT</name>
<evidence type="ECO:0000256" key="1">
    <source>
        <dbReference type="PROSITE-ProRule" id="PRU00182"/>
    </source>
</evidence>
<keyword evidence="1" id="KW-0694">RNA-binding</keyword>
<evidence type="ECO:0000313" key="4">
    <source>
        <dbReference type="Proteomes" id="UP000218181"/>
    </source>
</evidence>
<evidence type="ECO:0000313" key="3">
    <source>
        <dbReference type="EMBL" id="PCS00458.1"/>
    </source>
</evidence>
<dbReference type="STRING" id="1291764.GCA_001311235_02083"/>